<accession>A0A0R0CDP6</accession>
<gene>
    <name evidence="1" type="ORF">ABB27_10775</name>
</gene>
<organism evidence="1 2">
    <name type="scientific">Stenotrophomonas terrae</name>
    <dbReference type="NCBI Taxonomy" id="405446"/>
    <lineage>
        <taxon>Bacteria</taxon>
        <taxon>Pseudomonadati</taxon>
        <taxon>Pseudomonadota</taxon>
        <taxon>Gammaproteobacteria</taxon>
        <taxon>Lysobacterales</taxon>
        <taxon>Lysobacteraceae</taxon>
        <taxon>Stenotrophomonas</taxon>
    </lineage>
</organism>
<dbReference type="AlphaFoldDB" id="A0A0R0CDP6"/>
<dbReference type="Proteomes" id="UP000051863">
    <property type="component" value="Unassembled WGS sequence"/>
</dbReference>
<evidence type="ECO:0000313" key="1">
    <source>
        <dbReference type="EMBL" id="KRG67328.1"/>
    </source>
</evidence>
<keyword evidence="2" id="KW-1185">Reference proteome</keyword>
<comment type="caution">
    <text evidence="1">The sequence shown here is derived from an EMBL/GenBank/DDBJ whole genome shotgun (WGS) entry which is preliminary data.</text>
</comment>
<dbReference type="EMBL" id="LDJJ01000033">
    <property type="protein sequence ID" value="KRG67328.1"/>
    <property type="molecule type" value="Genomic_DNA"/>
</dbReference>
<reference evidence="1 2" key="1">
    <citation type="submission" date="2015-05" db="EMBL/GenBank/DDBJ databases">
        <title>Genome sequencing and analysis of members of genus Stenotrophomonas.</title>
        <authorList>
            <person name="Patil P.P."/>
            <person name="Midha S."/>
            <person name="Patil P.B."/>
        </authorList>
    </citation>
    <scope>NUCLEOTIDE SEQUENCE [LARGE SCALE GENOMIC DNA]</scope>
    <source>
        <strain evidence="1 2">DSM 18941</strain>
    </source>
</reference>
<proteinExistence type="predicted"/>
<evidence type="ECO:0000313" key="2">
    <source>
        <dbReference type="Proteomes" id="UP000051863"/>
    </source>
</evidence>
<sequence>MTEKVASGLRPVLFLWTAKSLPKLLICNLKCFHSLHKEDFLPGQKWDSNERFGNFSSDIAQDISDQTCQ</sequence>
<name>A0A0R0CDP6_9GAMM</name>
<protein>
    <submittedName>
        <fullName evidence="1">Uncharacterized protein</fullName>
    </submittedName>
</protein>